<dbReference type="STRING" id="112413.SAMN05421854_106214"/>
<dbReference type="Pfam" id="PF00441">
    <property type="entry name" value="Acyl-CoA_dh_1"/>
    <property type="match status" value="1"/>
</dbReference>
<dbReference type="InterPro" id="IPR036250">
    <property type="entry name" value="AcylCo_DH-like_C"/>
</dbReference>
<evidence type="ECO:0000256" key="2">
    <source>
        <dbReference type="ARBA" id="ARBA00022827"/>
    </source>
</evidence>
<feature type="domain" description="Acyl-CoA dehydrogenase/oxidase C-terminal" evidence="4">
    <location>
        <begin position="163"/>
        <end position="278"/>
    </location>
</feature>
<evidence type="ECO:0000313" key="6">
    <source>
        <dbReference type="Proteomes" id="UP000199137"/>
    </source>
</evidence>
<keyword evidence="2" id="KW-0274">FAD</keyword>
<reference evidence="5 6" key="1">
    <citation type="submission" date="2016-10" db="EMBL/GenBank/DDBJ databases">
        <authorList>
            <person name="de Groot N.N."/>
        </authorList>
    </citation>
    <scope>NUCLEOTIDE SEQUENCE [LARGE SCALE GENOMIC DNA]</scope>
    <source>
        <strain evidence="5 6">DSM 44637</strain>
    </source>
</reference>
<keyword evidence="1" id="KW-0285">Flavoprotein</keyword>
<gene>
    <name evidence="5" type="ORF">SAMN05421854_106214</name>
</gene>
<accession>A0A1I5S701</accession>
<dbReference type="OrthoDB" id="8677713at2"/>
<keyword evidence="3" id="KW-0560">Oxidoreductase</keyword>
<dbReference type="Gene3D" id="1.20.140.10">
    <property type="entry name" value="Butyryl-CoA Dehydrogenase, subunit A, domain 3"/>
    <property type="match status" value="1"/>
</dbReference>
<dbReference type="EMBL" id="FOWC01000006">
    <property type="protein sequence ID" value="SFP66515.1"/>
    <property type="molecule type" value="Genomic_DNA"/>
</dbReference>
<dbReference type="SUPFAM" id="SSF47203">
    <property type="entry name" value="Acyl-CoA dehydrogenase C-terminal domain-like"/>
    <property type="match status" value="1"/>
</dbReference>
<dbReference type="PANTHER" id="PTHR43884:SF20">
    <property type="entry name" value="ACYL-COA DEHYDROGENASE FADE28"/>
    <property type="match status" value="1"/>
</dbReference>
<evidence type="ECO:0000256" key="3">
    <source>
        <dbReference type="ARBA" id="ARBA00023002"/>
    </source>
</evidence>
<proteinExistence type="predicted"/>
<dbReference type="RefSeq" id="WP_093574646.1">
    <property type="nucleotide sequence ID" value="NZ_FOWC01000006.1"/>
</dbReference>
<organism evidence="5 6">
    <name type="scientific">Amycolatopsis rubida</name>
    <dbReference type="NCBI Taxonomy" id="112413"/>
    <lineage>
        <taxon>Bacteria</taxon>
        <taxon>Bacillati</taxon>
        <taxon>Actinomycetota</taxon>
        <taxon>Actinomycetes</taxon>
        <taxon>Pseudonocardiales</taxon>
        <taxon>Pseudonocardiaceae</taxon>
        <taxon>Amycolatopsis</taxon>
    </lineage>
</organism>
<evidence type="ECO:0000259" key="4">
    <source>
        <dbReference type="Pfam" id="PF00441"/>
    </source>
</evidence>
<dbReference type="PANTHER" id="PTHR43884">
    <property type="entry name" value="ACYL-COA DEHYDROGENASE"/>
    <property type="match status" value="1"/>
</dbReference>
<evidence type="ECO:0000313" key="5">
    <source>
        <dbReference type="EMBL" id="SFP66515.1"/>
    </source>
</evidence>
<dbReference type="Proteomes" id="UP000199137">
    <property type="component" value="Unassembled WGS sequence"/>
</dbReference>
<dbReference type="InterPro" id="IPR009075">
    <property type="entry name" value="AcylCo_DH/oxidase_C"/>
</dbReference>
<protein>
    <submittedName>
        <fullName evidence="5">Acyl-CoA dehydrogenase, C-terminal domain</fullName>
    </submittedName>
</protein>
<name>A0A1I5S701_9PSEU</name>
<dbReference type="GO" id="GO:0003995">
    <property type="term" value="F:acyl-CoA dehydrogenase activity"/>
    <property type="evidence" value="ECO:0007669"/>
    <property type="project" value="TreeGrafter"/>
</dbReference>
<evidence type="ECO:0000256" key="1">
    <source>
        <dbReference type="ARBA" id="ARBA00022630"/>
    </source>
</evidence>
<sequence length="304" mass="31826">MNRAVNVLAAEHRALVEAARDLLASCPDWAALVRQGWLDEDLSPAALAVLAQESGTVLLPQPWLITAAVAPLRLGLPAALALSGSATGSARLRGRFRVRWPGPGGVLLVPGSALFAVRCADADARLMSTMDPTRPLAEVALEDTPAERVAALDVVPGLHRRYRTLAACEAIGVARAALELATEHAKNRIQFGRAIGSFQAVSHRLSDVYAEIETAAALIPRALPALDGASAGEPPLTALLAAASAAEHATEASVQTLGAQGFLADHPIAALYRRAQSFAEPGLHAELAELILDENSRTRGGEPR</sequence>
<dbReference type="AlphaFoldDB" id="A0A1I5S701"/>